<evidence type="ECO:0000313" key="3">
    <source>
        <dbReference type="Proteomes" id="UP000030635"/>
    </source>
</evidence>
<proteinExistence type="predicted"/>
<protein>
    <submittedName>
        <fullName evidence="2">Putative lipoprotein</fullName>
    </submittedName>
</protein>
<dbReference type="SUPFAM" id="SSF50969">
    <property type="entry name" value="YVTN repeat-like/Quinoprotein amine dehydrogenase"/>
    <property type="match status" value="1"/>
</dbReference>
<dbReference type="eggNOG" id="COG3391">
    <property type="taxonomic scope" value="Bacteria"/>
</dbReference>
<evidence type="ECO:0000313" key="2">
    <source>
        <dbReference type="EMBL" id="AIY82695.1"/>
    </source>
</evidence>
<gene>
    <name evidence="2" type="ORF">U729_854</name>
</gene>
<dbReference type="HOGENOM" id="CLU_050665_0_0_9"/>
<accession>A0A0A7FUR5</accession>
<keyword evidence="1" id="KW-0472">Membrane</keyword>
<reference evidence="2 3" key="1">
    <citation type="journal article" date="2015" name="Infect. Genet. Evol.">
        <title>Genomic sequences of six botulinum neurotoxin-producing strains representing three clostridial species illustrate the mobility and diversity of botulinum neurotoxin genes.</title>
        <authorList>
            <person name="Smith T.J."/>
            <person name="Hill K.K."/>
            <person name="Xie G."/>
            <person name="Foley B.T."/>
            <person name="Williamson C.H."/>
            <person name="Foster J.T."/>
            <person name="Johnson S.L."/>
            <person name="Chertkov O."/>
            <person name="Teshima H."/>
            <person name="Gibbons H.S."/>
            <person name="Johnsky L.A."/>
            <person name="Karavis M.A."/>
            <person name="Smith L.A."/>
        </authorList>
    </citation>
    <scope>NUCLEOTIDE SEQUENCE [LARGE SCALE GENOMIC DNA]</scope>
    <source>
        <strain evidence="2">Sullivan</strain>
    </source>
</reference>
<name>A0A0A7FUR5_9CLOT</name>
<dbReference type="EMBL" id="CP006905">
    <property type="protein sequence ID" value="AIY82695.1"/>
    <property type="molecule type" value="Genomic_DNA"/>
</dbReference>
<keyword evidence="1" id="KW-1133">Transmembrane helix</keyword>
<evidence type="ECO:0000256" key="1">
    <source>
        <dbReference type="SAM" id="Phobius"/>
    </source>
</evidence>
<keyword evidence="2" id="KW-0449">Lipoprotein</keyword>
<feature type="transmembrane region" description="Helical" evidence="1">
    <location>
        <begin position="7"/>
        <end position="25"/>
    </location>
</feature>
<dbReference type="KEGG" id="cbv:U729_854"/>
<keyword evidence="3" id="KW-1185">Reference proteome</keyword>
<dbReference type="OrthoDB" id="1630871at2"/>
<sequence>MKKVKIIIAWMLVSVILQCAGLFFLDKFYFKDNTDVEMEQVSIEKVEEKPEVHVSIPEDAKDVKVSYDGRYVTYKDGYDMNMYDTTTGESKTFDDVEDRQILKLTWLADRDKLLTLERDGYQIALYNYDPEKGTNEKMVDICQYSSQYKTFDIKVSTITGVTYVRVDNMVYRVDINQSQAVSVPIVVRNLGSLALMPTKDRLVYMAKNGQIVHVTQPKERIAIPAGGDPKILGVDSEGVAYIGEGNGVTVSKIIKKDLDDPNIKSSTIKLTEPVKSNEIFIGENGEIFVNYESKHLVKELKSGQETKYEGKFISIYNKGVATLVDNKYYKTKFGK</sequence>
<dbReference type="RefSeq" id="WP_039311961.1">
    <property type="nucleotide sequence ID" value="NZ_CP006905.1"/>
</dbReference>
<dbReference type="InterPro" id="IPR011044">
    <property type="entry name" value="Quino_amine_DH_bsu"/>
</dbReference>
<dbReference type="AlphaFoldDB" id="A0A0A7FUR5"/>
<dbReference type="Proteomes" id="UP000030635">
    <property type="component" value="Chromosome"/>
</dbReference>
<organism evidence="2 3">
    <name type="scientific">Clostridium baratii str. Sullivan</name>
    <dbReference type="NCBI Taxonomy" id="1415775"/>
    <lineage>
        <taxon>Bacteria</taxon>
        <taxon>Bacillati</taxon>
        <taxon>Bacillota</taxon>
        <taxon>Clostridia</taxon>
        <taxon>Eubacteriales</taxon>
        <taxon>Clostridiaceae</taxon>
        <taxon>Clostridium</taxon>
    </lineage>
</organism>
<keyword evidence="1" id="KW-0812">Transmembrane</keyword>